<dbReference type="AlphaFoldDB" id="A0A5B7F742"/>
<protein>
    <submittedName>
        <fullName evidence="2">Uncharacterized protein</fullName>
    </submittedName>
</protein>
<accession>A0A5B7F742</accession>
<evidence type="ECO:0000313" key="3">
    <source>
        <dbReference type="Proteomes" id="UP000324222"/>
    </source>
</evidence>
<proteinExistence type="predicted"/>
<comment type="caution">
    <text evidence="2">The sequence shown here is derived from an EMBL/GenBank/DDBJ whole genome shotgun (WGS) entry which is preliminary data.</text>
</comment>
<dbReference type="Proteomes" id="UP000324222">
    <property type="component" value="Unassembled WGS sequence"/>
</dbReference>
<evidence type="ECO:0000256" key="1">
    <source>
        <dbReference type="SAM" id="Phobius"/>
    </source>
</evidence>
<dbReference type="EMBL" id="VSRR010005813">
    <property type="protein sequence ID" value="MPC43400.1"/>
    <property type="molecule type" value="Genomic_DNA"/>
</dbReference>
<organism evidence="2 3">
    <name type="scientific">Portunus trituberculatus</name>
    <name type="common">Swimming crab</name>
    <name type="synonym">Neptunus trituberculatus</name>
    <dbReference type="NCBI Taxonomy" id="210409"/>
    <lineage>
        <taxon>Eukaryota</taxon>
        <taxon>Metazoa</taxon>
        <taxon>Ecdysozoa</taxon>
        <taxon>Arthropoda</taxon>
        <taxon>Crustacea</taxon>
        <taxon>Multicrustacea</taxon>
        <taxon>Malacostraca</taxon>
        <taxon>Eumalacostraca</taxon>
        <taxon>Eucarida</taxon>
        <taxon>Decapoda</taxon>
        <taxon>Pleocyemata</taxon>
        <taxon>Brachyura</taxon>
        <taxon>Eubrachyura</taxon>
        <taxon>Portunoidea</taxon>
        <taxon>Portunidae</taxon>
        <taxon>Portuninae</taxon>
        <taxon>Portunus</taxon>
    </lineage>
</organism>
<reference evidence="2 3" key="1">
    <citation type="submission" date="2019-05" db="EMBL/GenBank/DDBJ databases">
        <title>Another draft genome of Portunus trituberculatus and its Hox gene families provides insights of decapod evolution.</title>
        <authorList>
            <person name="Jeong J.-H."/>
            <person name="Song I."/>
            <person name="Kim S."/>
            <person name="Choi T."/>
            <person name="Kim D."/>
            <person name="Ryu S."/>
            <person name="Kim W."/>
        </authorList>
    </citation>
    <scope>NUCLEOTIDE SEQUENCE [LARGE SCALE GENOMIC DNA]</scope>
    <source>
        <tissue evidence="2">Muscle</tissue>
    </source>
</reference>
<feature type="transmembrane region" description="Helical" evidence="1">
    <location>
        <begin position="65"/>
        <end position="84"/>
    </location>
</feature>
<evidence type="ECO:0000313" key="2">
    <source>
        <dbReference type="EMBL" id="MPC43400.1"/>
    </source>
</evidence>
<sequence length="124" mass="13440">MRHAHRGIVTKGNKNVLFLSVVIGTSGKFCGGIWSSLASPTFLKLRNKSLTFAQDPPPNFSFTEIYLSSVSLLFLSVSLAKIFAKAFSTVHLMKTITFVAAKTSGKPSPSRSLPCFLVLLCITT</sequence>
<feature type="transmembrane region" description="Helical" evidence="1">
    <location>
        <begin position="16"/>
        <end position="37"/>
    </location>
</feature>
<keyword evidence="1" id="KW-0472">Membrane</keyword>
<name>A0A5B7F742_PORTR</name>
<keyword evidence="1" id="KW-1133">Transmembrane helix</keyword>
<keyword evidence="3" id="KW-1185">Reference proteome</keyword>
<gene>
    <name evidence="2" type="ORF">E2C01_037046</name>
</gene>
<keyword evidence="1" id="KW-0812">Transmembrane</keyword>